<dbReference type="HOGENOM" id="CLU_013501_5_3_5"/>
<name>Q5NM14_ZYMMO</name>
<evidence type="ECO:0000259" key="15">
    <source>
        <dbReference type="PROSITE" id="PS50880"/>
    </source>
</evidence>
<dbReference type="InterPro" id="IPR002694">
    <property type="entry name" value="Znf_CHC2"/>
</dbReference>
<evidence type="ECO:0000256" key="10">
    <source>
        <dbReference type="ARBA" id="ARBA00023125"/>
    </source>
</evidence>
<dbReference type="RefSeq" id="WP_011241372.1">
    <property type="nucleotide sequence ID" value="NC_006526.2"/>
</dbReference>
<dbReference type="InterPro" id="IPR013264">
    <property type="entry name" value="DNAG_N"/>
</dbReference>
<dbReference type="SUPFAM" id="SSF56731">
    <property type="entry name" value="DNA primase core"/>
    <property type="match status" value="1"/>
</dbReference>
<keyword evidence="2 12" id="KW-0639">Primosome</keyword>
<comment type="subunit">
    <text evidence="12">Monomer. Interacts with DnaB.</text>
</comment>
<keyword evidence="5 12" id="KW-0235">DNA replication</keyword>
<dbReference type="Gene3D" id="3.90.980.10">
    <property type="entry name" value="DNA primase, catalytic core, N-terminal domain"/>
    <property type="match status" value="1"/>
</dbReference>
<feature type="domain" description="Toprim" evidence="15">
    <location>
        <begin position="266"/>
        <end position="348"/>
    </location>
</feature>
<evidence type="ECO:0000313" key="17">
    <source>
        <dbReference type="Proteomes" id="UP000001173"/>
    </source>
</evidence>
<organism evidence="16 17">
    <name type="scientific">Zymomonas mobilis subsp. mobilis (strain ATCC 31821 / ZM4 / CP4)</name>
    <dbReference type="NCBI Taxonomy" id="264203"/>
    <lineage>
        <taxon>Bacteria</taxon>
        <taxon>Pseudomonadati</taxon>
        <taxon>Pseudomonadota</taxon>
        <taxon>Alphaproteobacteria</taxon>
        <taxon>Sphingomonadales</taxon>
        <taxon>Zymomonadaceae</taxon>
        <taxon>Zymomonas</taxon>
    </lineage>
</organism>
<dbReference type="InterPro" id="IPR006171">
    <property type="entry name" value="TOPRIM_dom"/>
</dbReference>
<dbReference type="InterPro" id="IPR037068">
    <property type="entry name" value="DNA_primase_core_N_sf"/>
</dbReference>
<evidence type="ECO:0000256" key="12">
    <source>
        <dbReference type="HAMAP-Rule" id="MF_00974"/>
    </source>
</evidence>
<dbReference type="InterPro" id="IPR006295">
    <property type="entry name" value="DNA_primase_DnaG"/>
</dbReference>
<evidence type="ECO:0000256" key="1">
    <source>
        <dbReference type="ARBA" id="ARBA00022478"/>
    </source>
</evidence>
<proteinExistence type="inferred from homology"/>
<dbReference type="AlphaFoldDB" id="Q5NM14"/>
<keyword evidence="3 12" id="KW-0808">Transferase</keyword>
<dbReference type="PROSITE" id="PS50880">
    <property type="entry name" value="TOPRIM"/>
    <property type="match status" value="1"/>
</dbReference>
<comment type="function">
    <text evidence="12 13">RNA polymerase that catalyzes the synthesis of short RNA molecules used as primers for DNA polymerase during DNA replication.</text>
</comment>
<dbReference type="Pfam" id="PF08275">
    <property type="entry name" value="DNAG_N"/>
    <property type="match status" value="1"/>
</dbReference>
<comment type="catalytic activity">
    <reaction evidence="12">
        <text>ssDNA + n NTP = ssDNA/pppN(pN)n-1 hybrid + (n-1) diphosphate.</text>
        <dbReference type="EC" id="2.7.7.101"/>
    </reaction>
</comment>
<dbReference type="PIRSF" id="PIRSF002811">
    <property type="entry name" value="DnaG"/>
    <property type="match status" value="1"/>
</dbReference>
<dbReference type="eggNOG" id="COG0358">
    <property type="taxonomic scope" value="Bacteria"/>
</dbReference>
<keyword evidence="1 12" id="KW-0240">DNA-directed RNA polymerase</keyword>
<dbReference type="InterPro" id="IPR034151">
    <property type="entry name" value="TOPRIM_DnaG_bac"/>
</dbReference>
<reference evidence="16 17" key="2">
    <citation type="journal article" date="2009" name="Nat. Biotechnol.">
        <title>Improved genome annotation for Zymomonas mobilis.</title>
        <authorList>
            <person name="Yang S."/>
            <person name="Pappas K.M."/>
            <person name="Hauser L.J."/>
            <person name="Land M.L."/>
            <person name="Chen G.L."/>
            <person name="Hurst G.B."/>
            <person name="Pan C."/>
            <person name="Kouvelis V.N."/>
            <person name="Typas M.A."/>
            <person name="Pelletier D.A."/>
            <person name="Klingeman D.M."/>
            <person name="Chang Y.J."/>
            <person name="Samatova N.F."/>
            <person name="Brown S.D."/>
        </authorList>
    </citation>
    <scope>NUCLEOTIDE SEQUENCE [LARGE SCALE GENOMIC DNA]</scope>
    <source>
        <strain evidence="17">ATCC 31821 / ZM4 / CP4</strain>
    </source>
</reference>
<dbReference type="STRING" id="264203.ZMO1622"/>
<dbReference type="EC" id="2.7.7.101" evidence="12"/>
<evidence type="ECO:0000256" key="11">
    <source>
        <dbReference type="ARBA" id="ARBA00023163"/>
    </source>
</evidence>
<evidence type="ECO:0000256" key="7">
    <source>
        <dbReference type="ARBA" id="ARBA00022771"/>
    </source>
</evidence>
<dbReference type="Pfam" id="PF01807">
    <property type="entry name" value="Zn_ribbon_DnaG"/>
    <property type="match status" value="1"/>
</dbReference>
<evidence type="ECO:0000256" key="8">
    <source>
        <dbReference type="ARBA" id="ARBA00022833"/>
    </source>
</evidence>
<dbReference type="PANTHER" id="PTHR30313">
    <property type="entry name" value="DNA PRIMASE"/>
    <property type="match status" value="1"/>
</dbReference>
<dbReference type="FunFam" id="3.40.1360.10:FF:000002">
    <property type="entry name" value="DNA primase"/>
    <property type="match status" value="1"/>
</dbReference>
<evidence type="ECO:0000256" key="6">
    <source>
        <dbReference type="ARBA" id="ARBA00022723"/>
    </source>
</evidence>
<keyword evidence="11 12" id="KW-0804">Transcription</keyword>
<dbReference type="Gene3D" id="3.90.580.10">
    <property type="entry name" value="Zinc finger, CHC2-type domain"/>
    <property type="match status" value="1"/>
</dbReference>
<dbReference type="Pfam" id="PF13155">
    <property type="entry name" value="Toprim_2"/>
    <property type="match status" value="1"/>
</dbReference>
<keyword evidence="9" id="KW-0460">Magnesium</keyword>
<dbReference type="SMART" id="SM00400">
    <property type="entry name" value="ZnF_CHCC"/>
    <property type="match status" value="1"/>
</dbReference>
<dbReference type="InterPro" id="IPR030846">
    <property type="entry name" value="DnaG_bac"/>
</dbReference>
<keyword evidence="6 12" id="KW-0479">Metal-binding</keyword>
<evidence type="ECO:0000256" key="14">
    <source>
        <dbReference type="PIRSR" id="PIRSR002811-1"/>
    </source>
</evidence>
<dbReference type="Gene3D" id="3.40.1360.10">
    <property type="match status" value="1"/>
</dbReference>
<evidence type="ECO:0000256" key="13">
    <source>
        <dbReference type="PIRNR" id="PIRNR002811"/>
    </source>
</evidence>
<dbReference type="FunFam" id="3.90.580.10:FF:000001">
    <property type="entry name" value="DNA primase"/>
    <property type="match status" value="1"/>
</dbReference>
<dbReference type="GO" id="GO:0000428">
    <property type="term" value="C:DNA-directed RNA polymerase complex"/>
    <property type="evidence" value="ECO:0007669"/>
    <property type="project" value="UniProtKB-KW"/>
</dbReference>
<comment type="cofactor">
    <cofactor evidence="12 13 14">
        <name>Zn(2+)</name>
        <dbReference type="ChEBI" id="CHEBI:29105"/>
    </cofactor>
    <text evidence="12 13 14">Binds 1 zinc ion per monomer.</text>
</comment>
<keyword evidence="8 12" id="KW-0862">Zinc</keyword>
<dbReference type="GO" id="GO:0008270">
    <property type="term" value="F:zinc ion binding"/>
    <property type="evidence" value="ECO:0007669"/>
    <property type="project" value="UniProtKB-UniRule"/>
</dbReference>
<gene>
    <name evidence="12" type="primary">dnaG</name>
    <name evidence="16" type="ordered locus">ZMO1622</name>
</gene>
<dbReference type="GO" id="GO:1990077">
    <property type="term" value="C:primosome complex"/>
    <property type="evidence" value="ECO:0007669"/>
    <property type="project" value="UniProtKB-KW"/>
</dbReference>
<dbReference type="HAMAP" id="MF_00974">
    <property type="entry name" value="DNA_primase_DnaG"/>
    <property type="match status" value="1"/>
</dbReference>
<evidence type="ECO:0000256" key="9">
    <source>
        <dbReference type="ARBA" id="ARBA00022842"/>
    </source>
</evidence>
<feature type="zinc finger region" description="CHC2-type" evidence="12 14">
    <location>
        <begin position="42"/>
        <end position="66"/>
    </location>
</feature>
<protein>
    <recommendedName>
        <fullName evidence="12 13">DNA primase</fullName>
        <ecNumber evidence="12">2.7.7.101</ecNumber>
    </recommendedName>
</protein>
<dbReference type="InterPro" id="IPR050219">
    <property type="entry name" value="DnaG_primase"/>
</dbReference>
<reference evidence="16 17" key="1">
    <citation type="journal article" date="2005" name="Nat. Biotechnol.">
        <title>The genome sequence of the ethanologenic bacterium Zymomonas mobilis ZM4.</title>
        <authorList>
            <person name="Seo J.S."/>
            <person name="Chong H."/>
            <person name="Park H.S."/>
            <person name="Yoon K.O."/>
            <person name="Jung C."/>
            <person name="Kim J.J."/>
            <person name="Hong J.H."/>
            <person name="Kim H."/>
            <person name="Kim J.H."/>
            <person name="Kil J.I."/>
            <person name="Park C.J."/>
            <person name="Oh H.M."/>
            <person name="Lee J.S."/>
            <person name="Jin S.J."/>
            <person name="Um H.W."/>
            <person name="Lee H.J."/>
            <person name="Oh S.J."/>
            <person name="Kim J.Y."/>
            <person name="Kang H.L."/>
            <person name="Lee S.Y."/>
            <person name="Lee K.J."/>
            <person name="Kang H.S."/>
        </authorList>
    </citation>
    <scope>NUCLEOTIDE SEQUENCE [LARGE SCALE GENOMIC DNA]</scope>
    <source>
        <strain evidence="17">ATCC 31821 / ZM4 / CP4</strain>
    </source>
</reference>
<evidence type="ECO:0000256" key="4">
    <source>
        <dbReference type="ARBA" id="ARBA00022695"/>
    </source>
</evidence>
<evidence type="ECO:0000256" key="3">
    <source>
        <dbReference type="ARBA" id="ARBA00022679"/>
    </source>
</evidence>
<dbReference type="GO" id="GO:0003677">
    <property type="term" value="F:DNA binding"/>
    <property type="evidence" value="ECO:0007669"/>
    <property type="project" value="UniProtKB-KW"/>
</dbReference>
<dbReference type="CDD" id="cd03364">
    <property type="entry name" value="TOPRIM_DnaG_primases"/>
    <property type="match status" value="1"/>
</dbReference>
<keyword evidence="17" id="KW-1185">Reference proteome</keyword>
<dbReference type="GO" id="GO:0005737">
    <property type="term" value="C:cytoplasm"/>
    <property type="evidence" value="ECO:0007669"/>
    <property type="project" value="TreeGrafter"/>
</dbReference>
<dbReference type="SUPFAM" id="SSF57783">
    <property type="entry name" value="Zinc beta-ribbon"/>
    <property type="match status" value="1"/>
</dbReference>
<evidence type="ECO:0000256" key="5">
    <source>
        <dbReference type="ARBA" id="ARBA00022705"/>
    </source>
</evidence>
<sequence>MTTGHFLPPEFLDELRQRITLSSLIGRTVKLTRAGREFRACCPFHNEKTPSFYVNDEKGFYHCFGCGAHGDAIRFVTETRGLSFMDAVRELAGQAGMDIPEANPAAVRQAKRTATLHDIMAEAAKWFSEQLHGIEGAEVRRYLDNRGISPAIAQNFGLGFAPNGRGRLKNALSHHAVEKLIEVGLLISVEGRDPYDRFRGRLMIPIKDQRGRIIAFGGRRLESIEGGNSLPDNSPKYLNSPETPLFDKGRTLYNIDKASQAARRQNRIIVVEGYLDVIGLAQAGIHEAVAPLGTALTEHQIERLWRIEDKPILCFDGDSAGQKAAVRAAERALVQAHPGKTLSFVTLPNGKDPDDLVKEQGKSAFEEVLSRPIALDRLLYRFQASQIDPQSPEGRAALSKRLDELAASCRDEFIARGYRSNFKNLFYENFGWKSKKQQDSQTTIAATVTLSDLPTPTISDLECQYSRQILIGLSLYPEAIKQRLERLAELAVTDPKLKKWRETLITAVISEPDLDRDTIKAILKADANVDIDTWDIKKDLRFPFTRPDIAPDLAIESLVALIDLVVEERELATEEQQLKQVFTEERLIADYAKFEAAQALHRKRRADFQERRYMLGMEFELRTRVDEG</sequence>
<dbReference type="Proteomes" id="UP000001173">
    <property type="component" value="Chromosome"/>
</dbReference>
<dbReference type="EMBL" id="AE008692">
    <property type="protein sequence ID" value="AAV90246.2"/>
    <property type="molecule type" value="Genomic_DNA"/>
</dbReference>
<dbReference type="GO" id="GO:0006269">
    <property type="term" value="P:DNA replication, synthesis of primer"/>
    <property type="evidence" value="ECO:0007669"/>
    <property type="project" value="UniProtKB-UniRule"/>
</dbReference>
<keyword evidence="4 12" id="KW-0548">Nucleotidyltransferase</keyword>
<dbReference type="PANTHER" id="PTHR30313:SF2">
    <property type="entry name" value="DNA PRIMASE"/>
    <property type="match status" value="1"/>
</dbReference>
<dbReference type="GO" id="GO:0003899">
    <property type="term" value="F:DNA-directed RNA polymerase activity"/>
    <property type="evidence" value="ECO:0007669"/>
    <property type="project" value="UniProtKB-UniRule"/>
</dbReference>
<keyword evidence="7 12" id="KW-0863">Zinc-finger</keyword>
<keyword evidence="10 12" id="KW-0238">DNA-binding</keyword>
<dbReference type="NCBIfam" id="TIGR01391">
    <property type="entry name" value="dnaG"/>
    <property type="match status" value="1"/>
</dbReference>
<evidence type="ECO:0000313" key="16">
    <source>
        <dbReference type="EMBL" id="AAV90246.2"/>
    </source>
</evidence>
<comment type="domain">
    <text evidence="12">Contains an N-terminal zinc-binding domain, a central core domain that contains the primase activity, and a C-terminal DnaB-binding domain.</text>
</comment>
<accession>Q5NM14</accession>
<evidence type="ECO:0000256" key="2">
    <source>
        <dbReference type="ARBA" id="ARBA00022515"/>
    </source>
</evidence>
<dbReference type="SMART" id="SM00493">
    <property type="entry name" value="TOPRIM"/>
    <property type="match status" value="1"/>
</dbReference>
<comment type="similarity">
    <text evidence="12 13">Belongs to the DnaG primase family.</text>
</comment>
<dbReference type="KEGG" id="zmo:ZMO1622"/>
<dbReference type="InterPro" id="IPR036977">
    <property type="entry name" value="DNA_primase_Znf_CHC2"/>
</dbReference>